<proteinExistence type="predicted"/>
<evidence type="ECO:0000256" key="1">
    <source>
        <dbReference type="SAM" id="MobiDB-lite"/>
    </source>
</evidence>
<dbReference type="InParanoid" id="G2YDI2"/>
<dbReference type="Proteomes" id="UP000008177">
    <property type="component" value="Unplaced contigs"/>
</dbReference>
<feature type="region of interest" description="Disordered" evidence="1">
    <location>
        <begin position="47"/>
        <end position="75"/>
    </location>
</feature>
<dbReference type="HOGENOM" id="CLU_2670788_0_0_1"/>
<name>G2YDI2_BOTF4</name>
<protein>
    <submittedName>
        <fullName evidence="2">Uncharacterized protein</fullName>
    </submittedName>
</protein>
<dbReference type="EMBL" id="FQ790321">
    <property type="protein sequence ID" value="CCD49830.1"/>
    <property type="molecule type" value="Genomic_DNA"/>
</dbReference>
<organism evidence="2 3">
    <name type="scientific">Botryotinia fuckeliana (strain T4)</name>
    <name type="common">Noble rot fungus</name>
    <name type="synonym">Botrytis cinerea</name>
    <dbReference type="NCBI Taxonomy" id="999810"/>
    <lineage>
        <taxon>Eukaryota</taxon>
        <taxon>Fungi</taxon>
        <taxon>Dikarya</taxon>
        <taxon>Ascomycota</taxon>
        <taxon>Pezizomycotina</taxon>
        <taxon>Leotiomycetes</taxon>
        <taxon>Helotiales</taxon>
        <taxon>Sclerotiniaceae</taxon>
        <taxon>Botrytis</taxon>
    </lineage>
</organism>
<accession>G2YDI2</accession>
<sequence length="75" mass="8407">MMGQSSHGNPTICQCLSTALLEICLNHGRARPLLARYDTLQPRRKQINDNNQMRFSRQPAINVAGPRVQPNQAAH</sequence>
<reference evidence="3" key="1">
    <citation type="journal article" date="2011" name="PLoS Genet.">
        <title>Genomic analysis of the necrotrophic fungal pathogens Sclerotinia sclerotiorum and Botrytis cinerea.</title>
        <authorList>
            <person name="Amselem J."/>
            <person name="Cuomo C.A."/>
            <person name="van Kan J.A."/>
            <person name="Viaud M."/>
            <person name="Benito E.P."/>
            <person name="Couloux A."/>
            <person name="Coutinho P.M."/>
            <person name="de Vries R.P."/>
            <person name="Dyer P.S."/>
            <person name="Fillinger S."/>
            <person name="Fournier E."/>
            <person name="Gout L."/>
            <person name="Hahn M."/>
            <person name="Kohn L."/>
            <person name="Lapalu N."/>
            <person name="Plummer K.M."/>
            <person name="Pradier J.M."/>
            <person name="Quevillon E."/>
            <person name="Sharon A."/>
            <person name="Simon A."/>
            <person name="ten Have A."/>
            <person name="Tudzynski B."/>
            <person name="Tudzynski P."/>
            <person name="Wincker P."/>
            <person name="Andrew M."/>
            <person name="Anthouard V."/>
            <person name="Beever R.E."/>
            <person name="Beffa R."/>
            <person name="Benoit I."/>
            <person name="Bouzid O."/>
            <person name="Brault B."/>
            <person name="Chen Z."/>
            <person name="Choquer M."/>
            <person name="Collemare J."/>
            <person name="Cotton P."/>
            <person name="Danchin E.G."/>
            <person name="Da Silva C."/>
            <person name="Gautier A."/>
            <person name="Giraud C."/>
            <person name="Giraud T."/>
            <person name="Gonzalez C."/>
            <person name="Grossetete S."/>
            <person name="Guldener U."/>
            <person name="Henrissat B."/>
            <person name="Howlett B.J."/>
            <person name="Kodira C."/>
            <person name="Kretschmer M."/>
            <person name="Lappartient A."/>
            <person name="Leroch M."/>
            <person name="Levis C."/>
            <person name="Mauceli E."/>
            <person name="Neuveglise C."/>
            <person name="Oeser B."/>
            <person name="Pearson M."/>
            <person name="Poulain J."/>
            <person name="Poussereau N."/>
            <person name="Quesneville H."/>
            <person name="Rascle C."/>
            <person name="Schumacher J."/>
            <person name="Segurens B."/>
            <person name="Sexton A."/>
            <person name="Silva E."/>
            <person name="Sirven C."/>
            <person name="Soanes D.M."/>
            <person name="Talbot N.J."/>
            <person name="Templeton M."/>
            <person name="Yandava C."/>
            <person name="Yarden O."/>
            <person name="Zeng Q."/>
            <person name="Rollins J.A."/>
            <person name="Lebrun M.H."/>
            <person name="Dickman M."/>
        </authorList>
    </citation>
    <scope>NUCLEOTIDE SEQUENCE [LARGE SCALE GENOMIC DNA]</scope>
    <source>
        <strain evidence="3">T4</strain>
    </source>
</reference>
<gene>
    <name evidence="2" type="ORF">BofuT4_uP095380.1</name>
</gene>
<evidence type="ECO:0000313" key="3">
    <source>
        <dbReference type="Proteomes" id="UP000008177"/>
    </source>
</evidence>
<dbReference type="AlphaFoldDB" id="G2YDI2"/>
<evidence type="ECO:0000313" key="2">
    <source>
        <dbReference type="EMBL" id="CCD49830.1"/>
    </source>
</evidence>